<protein>
    <recommendedName>
        <fullName evidence="2">SS18 N-terminal domain-containing protein</fullName>
    </recommendedName>
</protein>
<comment type="similarity">
    <text evidence="1">Belongs to the SS18 family.</text>
</comment>
<reference evidence="3 4" key="1">
    <citation type="submission" date="2018-07" db="EMBL/GenBank/DDBJ databases">
        <title>The complete nuclear genome of the prasinophyte Chloropicon primus (CCMP1205).</title>
        <authorList>
            <person name="Pombert J.-F."/>
            <person name="Otis C."/>
            <person name="Turmel M."/>
            <person name="Lemieux C."/>
        </authorList>
    </citation>
    <scope>NUCLEOTIDE SEQUENCE [LARGE SCALE GENOMIC DNA]</scope>
    <source>
        <strain evidence="3 4">CCMP1205</strain>
    </source>
</reference>
<evidence type="ECO:0000259" key="2">
    <source>
        <dbReference type="Pfam" id="PF05030"/>
    </source>
</evidence>
<dbReference type="OrthoDB" id="10265171at2759"/>
<proteinExistence type="inferred from homology"/>
<sequence>METSRIQTALEDNAKLLKVVMEKQNMGRWQDCEEYQRILHKNLSYLAALADHQNKVYPQQKAVRGGSNQV</sequence>
<evidence type="ECO:0000313" key="4">
    <source>
        <dbReference type="Proteomes" id="UP000316726"/>
    </source>
</evidence>
<keyword evidence="4" id="KW-1185">Reference proteome</keyword>
<dbReference type="Proteomes" id="UP000316726">
    <property type="component" value="Chromosome 1"/>
</dbReference>
<evidence type="ECO:0000313" key="3">
    <source>
        <dbReference type="EMBL" id="QDZ18199.1"/>
    </source>
</evidence>
<evidence type="ECO:0000256" key="1">
    <source>
        <dbReference type="ARBA" id="ARBA00007945"/>
    </source>
</evidence>
<organism evidence="3 4">
    <name type="scientific">Chloropicon primus</name>
    <dbReference type="NCBI Taxonomy" id="1764295"/>
    <lineage>
        <taxon>Eukaryota</taxon>
        <taxon>Viridiplantae</taxon>
        <taxon>Chlorophyta</taxon>
        <taxon>Chloropicophyceae</taxon>
        <taxon>Chloropicales</taxon>
        <taxon>Chloropicaceae</taxon>
        <taxon>Chloropicon</taxon>
    </lineage>
</organism>
<dbReference type="STRING" id="1764295.A0A5B8MCR1"/>
<gene>
    <name evidence="3" type="ORF">A3770_01p07170</name>
</gene>
<dbReference type="InterPro" id="IPR007726">
    <property type="entry name" value="SS18_N"/>
</dbReference>
<accession>A0A5B8MCR1</accession>
<feature type="domain" description="SS18 N-terminal" evidence="2">
    <location>
        <begin position="2"/>
        <end position="55"/>
    </location>
</feature>
<dbReference type="Pfam" id="PF05030">
    <property type="entry name" value="SSXT"/>
    <property type="match status" value="1"/>
</dbReference>
<dbReference type="AlphaFoldDB" id="A0A5B8MCR1"/>
<name>A0A5B8MCR1_9CHLO</name>
<dbReference type="EMBL" id="CP031034">
    <property type="protein sequence ID" value="QDZ18199.1"/>
    <property type="molecule type" value="Genomic_DNA"/>
</dbReference>